<sequence>MKAGWTEGGREECPVRVDRMRVSVVVAAMMVVLAASPSAVPGVEGQLSLGPSGVSTPPINIVSVFRFLRDLFNAIWYPETVKATKVLPGTQAKSEVNEVTQDDPADPITNNTVIEKFDSDCEEDENGDCLMPSEPYTLETREDQEVTRDGDIVDLLAITGDLLGDKTGPAELLAAGKWPLAYVTFITITFWLFVLIATPYIITGETITRRDDDAGFLGLVDQQDVLLLLSWLLGEASNDKSCLERLVCLTPTKSSRYISVSSMVFNVAKYMRRSVLPFVLPLQISLTLRLAPIDQSYPYRLGLPPQSYACRSVLGPCVSLTNTVPPPHRWVPYSQRFQDQLHHLNDVTQDGYSYTCEKYFCPTKNHSLTEQKNHSLTEQKNHSLTEQKNHSLTEQKKHSLTEQKNHSLTEQKKHSLTEQKNHSLTEQKNHSLTEQKNHSLTEQKNHSLTEQKKHSLTEQNINTLTSAKMMFRRLVISLQLFDERT</sequence>
<reference evidence="3" key="1">
    <citation type="journal article" date="2021" name="Sci. Adv.">
        <title>The American lobster genome reveals insights on longevity, neural, and immune adaptations.</title>
        <authorList>
            <person name="Polinski J.M."/>
            <person name="Zimin A.V."/>
            <person name="Clark K.F."/>
            <person name="Kohn A.B."/>
            <person name="Sadowski N."/>
            <person name="Timp W."/>
            <person name="Ptitsyn A."/>
            <person name="Khanna P."/>
            <person name="Romanova D.Y."/>
            <person name="Williams P."/>
            <person name="Greenwood S.J."/>
            <person name="Moroz L.L."/>
            <person name="Walt D.R."/>
            <person name="Bodnar A.G."/>
        </authorList>
    </citation>
    <scope>NUCLEOTIDE SEQUENCE</scope>
    <source>
        <strain evidence="3">GMGI-L3</strain>
    </source>
</reference>
<feature type="transmembrane region" description="Helical" evidence="2">
    <location>
        <begin position="180"/>
        <end position="202"/>
    </location>
</feature>
<dbReference type="AlphaFoldDB" id="A0A8J5K3A6"/>
<feature type="region of interest" description="Disordered" evidence="1">
    <location>
        <begin position="371"/>
        <end position="456"/>
    </location>
</feature>
<accession>A0A8J5K3A6</accession>
<evidence type="ECO:0000313" key="4">
    <source>
        <dbReference type="Proteomes" id="UP000747542"/>
    </source>
</evidence>
<keyword evidence="2" id="KW-1133">Transmembrane helix</keyword>
<keyword evidence="2" id="KW-0812">Transmembrane</keyword>
<evidence type="ECO:0000256" key="2">
    <source>
        <dbReference type="SAM" id="Phobius"/>
    </source>
</evidence>
<keyword evidence="4" id="KW-1185">Reference proteome</keyword>
<dbReference type="EMBL" id="JAHLQT010021643">
    <property type="protein sequence ID" value="KAG7167396.1"/>
    <property type="molecule type" value="Genomic_DNA"/>
</dbReference>
<gene>
    <name evidence="3" type="ORF">Hamer_G012845</name>
</gene>
<evidence type="ECO:0000313" key="3">
    <source>
        <dbReference type="EMBL" id="KAG7167396.1"/>
    </source>
</evidence>
<keyword evidence="2" id="KW-0472">Membrane</keyword>
<organism evidence="3 4">
    <name type="scientific">Homarus americanus</name>
    <name type="common">American lobster</name>
    <dbReference type="NCBI Taxonomy" id="6706"/>
    <lineage>
        <taxon>Eukaryota</taxon>
        <taxon>Metazoa</taxon>
        <taxon>Ecdysozoa</taxon>
        <taxon>Arthropoda</taxon>
        <taxon>Crustacea</taxon>
        <taxon>Multicrustacea</taxon>
        <taxon>Malacostraca</taxon>
        <taxon>Eumalacostraca</taxon>
        <taxon>Eucarida</taxon>
        <taxon>Decapoda</taxon>
        <taxon>Pleocyemata</taxon>
        <taxon>Astacidea</taxon>
        <taxon>Nephropoidea</taxon>
        <taxon>Nephropidae</taxon>
        <taxon>Homarus</taxon>
    </lineage>
</organism>
<dbReference type="Proteomes" id="UP000747542">
    <property type="component" value="Unassembled WGS sequence"/>
</dbReference>
<feature type="transmembrane region" description="Helical" evidence="2">
    <location>
        <begin position="20"/>
        <end position="40"/>
    </location>
</feature>
<name>A0A8J5K3A6_HOMAM</name>
<protein>
    <submittedName>
        <fullName evidence="3">Uncharacterized protein</fullName>
    </submittedName>
</protein>
<comment type="caution">
    <text evidence="3">The sequence shown here is derived from an EMBL/GenBank/DDBJ whole genome shotgun (WGS) entry which is preliminary data.</text>
</comment>
<evidence type="ECO:0000256" key="1">
    <source>
        <dbReference type="SAM" id="MobiDB-lite"/>
    </source>
</evidence>
<proteinExistence type="predicted"/>